<dbReference type="InterPro" id="IPR011006">
    <property type="entry name" value="CheY-like_superfamily"/>
</dbReference>
<gene>
    <name evidence="8" type="ORF">WKW79_16920</name>
</gene>
<dbReference type="Pfam" id="PF00072">
    <property type="entry name" value="Response_reg"/>
    <property type="match status" value="1"/>
</dbReference>
<keyword evidence="2" id="KW-0238">DNA-binding</keyword>
<keyword evidence="1" id="KW-0805">Transcription regulation</keyword>
<reference evidence="8 9" key="1">
    <citation type="submission" date="2024-03" db="EMBL/GenBank/DDBJ databases">
        <title>Novel species of the genus Variovorax.</title>
        <authorList>
            <person name="Liu Q."/>
            <person name="Xin Y.-H."/>
        </authorList>
    </citation>
    <scope>NUCLEOTIDE SEQUENCE [LARGE SCALE GENOMIC DNA]</scope>
    <source>
        <strain evidence="8 9">KACC 18901</strain>
    </source>
</reference>
<keyword evidence="3" id="KW-0804">Transcription</keyword>
<sequence length="234" mass="25624">MKNQCVHVVDDDDDMRDALLSLLQALGHDATGHRSAGEFLFSAWQSLPGCLLLDVDMPGQSGLDLQRVLNERGLRIPIIFLSGKADVPMCARALKAGAVDFLTKPFRREEVEAAIAAAFAMADERQAIEEESESLRHRFLTLSQREQSVARQIVQGRLNKQIAADFGVSERTVKSYRAQVMEKMSVHSVPQLVEALLGLPRIQPEPFTGTSRPTAEAPGRTAPAQGPPGRTATR</sequence>
<dbReference type="SUPFAM" id="SSF46894">
    <property type="entry name" value="C-terminal effector domain of the bipartite response regulators"/>
    <property type="match status" value="1"/>
</dbReference>
<comment type="caution">
    <text evidence="8">The sequence shown here is derived from an EMBL/GenBank/DDBJ whole genome shotgun (WGS) entry which is preliminary data.</text>
</comment>
<feature type="domain" description="HTH luxR-type" evidence="6">
    <location>
        <begin position="135"/>
        <end position="200"/>
    </location>
</feature>
<dbReference type="SUPFAM" id="SSF52172">
    <property type="entry name" value="CheY-like"/>
    <property type="match status" value="1"/>
</dbReference>
<evidence type="ECO:0000256" key="5">
    <source>
        <dbReference type="SAM" id="MobiDB-lite"/>
    </source>
</evidence>
<evidence type="ECO:0000256" key="1">
    <source>
        <dbReference type="ARBA" id="ARBA00023015"/>
    </source>
</evidence>
<evidence type="ECO:0000259" key="6">
    <source>
        <dbReference type="PROSITE" id="PS50043"/>
    </source>
</evidence>
<feature type="region of interest" description="Disordered" evidence="5">
    <location>
        <begin position="202"/>
        <end position="234"/>
    </location>
</feature>
<keyword evidence="9" id="KW-1185">Reference proteome</keyword>
<evidence type="ECO:0000256" key="2">
    <source>
        <dbReference type="ARBA" id="ARBA00023125"/>
    </source>
</evidence>
<dbReference type="CDD" id="cd06170">
    <property type="entry name" value="LuxR_C_like"/>
    <property type="match status" value="1"/>
</dbReference>
<dbReference type="InterPro" id="IPR000792">
    <property type="entry name" value="Tscrpt_reg_LuxR_C"/>
</dbReference>
<dbReference type="InterPro" id="IPR001789">
    <property type="entry name" value="Sig_transdc_resp-reg_receiver"/>
</dbReference>
<dbReference type="Pfam" id="PF00196">
    <property type="entry name" value="GerE"/>
    <property type="match status" value="1"/>
</dbReference>
<keyword evidence="4" id="KW-0597">Phosphoprotein</keyword>
<organism evidence="8 9">
    <name type="scientific">Variovorax robiniae</name>
    <dbReference type="NCBI Taxonomy" id="1836199"/>
    <lineage>
        <taxon>Bacteria</taxon>
        <taxon>Pseudomonadati</taxon>
        <taxon>Pseudomonadota</taxon>
        <taxon>Betaproteobacteria</taxon>
        <taxon>Burkholderiales</taxon>
        <taxon>Comamonadaceae</taxon>
        <taxon>Variovorax</taxon>
    </lineage>
</organism>
<dbReference type="EMBL" id="JBBKZS010000006">
    <property type="protein sequence ID" value="MEJ8856265.1"/>
    <property type="molecule type" value="Genomic_DNA"/>
</dbReference>
<dbReference type="RefSeq" id="WP_340336332.1">
    <property type="nucleotide sequence ID" value="NZ_JBBKZS010000006.1"/>
</dbReference>
<dbReference type="PANTHER" id="PTHR44688:SF16">
    <property type="entry name" value="DNA-BINDING TRANSCRIPTIONAL ACTIVATOR DEVR_DOSR"/>
    <property type="match status" value="1"/>
</dbReference>
<evidence type="ECO:0000313" key="8">
    <source>
        <dbReference type="EMBL" id="MEJ8856265.1"/>
    </source>
</evidence>
<dbReference type="SMART" id="SM00448">
    <property type="entry name" value="REC"/>
    <property type="match status" value="1"/>
</dbReference>
<dbReference type="PANTHER" id="PTHR44688">
    <property type="entry name" value="DNA-BINDING TRANSCRIPTIONAL ACTIVATOR DEVR_DOSR"/>
    <property type="match status" value="1"/>
</dbReference>
<proteinExistence type="predicted"/>
<dbReference type="Gene3D" id="3.40.50.2300">
    <property type="match status" value="1"/>
</dbReference>
<evidence type="ECO:0000313" key="9">
    <source>
        <dbReference type="Proteomes" id="UP001367030"/>
    </source>
</evidence>
<feature type="domain" description="Response regulatory" evidence="7">
    <location>
        <begin position="5"/>
        <end position="119"/>
    </location>
</feature>
<name>A0ABU8XB00_9BURK</name>
<protein>
    <submittedName>
        <fullName evidence="8">Response regulator</fullName>
    </submittedName>
</protein>
<dbReference type="Proteomes" id="UP001367030">
    <property type="component" value="Unassembled WGS sequence"/>
</dbReference>
<dbReference type="PRINTS" id="PR00038">
    <property type="entry name" value="HTHLUXR"/>
</dbReference>
<feature type="modified residue" description="4-aspartylphosphate" evidence="4">
    <location>
        <position position="54"/>
    </location>
</feature>
<evidence type="ECO:0000259" key="7">
    <source>
        <dbReference type="PROSITE" id="PS50110"/>
    </source>
</evidence>
<dbReference type="PROSITE" id="PS50043">
    <property type="entry name" value="HTH_LUXR_2"/>
    <property type="match status" value="1"/>
</dbReference>
<accession>A0ABU8XB00</accession>
<dbReference type="InterPro" id="IPR016032">
    <property type="entry name" value="Sig_transdc_resp-reg_C-effctor"/>
</dbReference>
<dbReference type="PROSITE" id="PS50110">
    <property type="entry name" value="RESPONSE_REGULATORY"/>
    <property type="match status" value="1"/>
</dbReference>
<evidence type="ECO:0000256" key="3">
    <source>
        <dbReference type="ARBA" id="ARBA00023163"/>
    </source>
</evidence>
<dbReference type="InterPro" id="IPR036388">
    <property type="entry name" value="WH-like_DNA-bd_sf"/>
</dbReference>
<evidence type="ECO:0000256" key="4">
    <source>
        <dbReference type="PROSITE-ProRule" id="PRU00169"/>
    </source>
</evidence>
<dbReference type="Gene3D" id="1.10.10.10">
    <property type="entry name" value="Winged helix-like DNA-binding domain superfamily/Winged helix DNA-binding domain"/>
    <property type="match status" value="1"/>
</dbReference>
<dbReference type="SMART" id="SM00421">
    <property type="entry name" value="HTH_LUXR"/>
    <property type="match status" value="1"/>
</dbReference>